<dbReference type="PANTHER" id="PTHR11953">
    <property type="entry name" value="EXOSOME COMPLEX COMPONENT"/>
    <property type="match status" value="1"/>
</dbReference>
<dbReference type="SUPFAM" id="SSF55666">
    <property type="entry name" value="Ribonuclease PH domain 2-like"/>
    <property type="match status" value="1"/>
</dbReference>
<keyword evidence="5" id="KW-0539">Nucleus</keyword>
<dbReference type="GO" id="GO:0006364">
    <property type="term" value="P:rRNA processing"/>
    <property type="evidence" value="ECO:0007669"/>
    <property type="project" value="UniProtKB-KW"/>
</dbReference>
<evidence type="ECO:0000256" key="5">
    <source>
        <dbReference type="ARBA" id="ARBA00023242"/>
    </source>
</evidence>
<evidence type="ECO:0000256" key="4">
    <source>
        <dbReference type="ARBA" id="ARBA00022835"/>
    </source>
</evidence>
<dbReference type="GO" id="GO:0016075">
    <property type="term" value="P:rRNA catabolic process"/>
    <property type="evidence" value="ECO:0007669"/>
    <property type="project" value="TreeGrafter"/>
</dbReference>
<comment type="caution">
    <text evidence="7">The sequence shown here is derived from an EMBL/GenBank/DDBJ whole genome shotgun (WGS) entry which is preliminary data.</text>
</comment>
<dbReference type="Gene3D" id="3.30.230.70">
    <property type="entry name" value="GHMP Kinase, N-terminal domain"/>
    <property type="match status" value="1"/>
</dbReference>
<keyword evidence="3" id="KW-0698">rRNA processing</keyword>
<dbReference type="AlphaFoldDB" id="A0A7I8VQE4"/>
<dbReference type="GO" id="GO:0003723">
    <property type="term" value="F:RNA binding"/>
    <property type="evidence" value="ECO:0007669"/>
    <property type="project" value="TreeGrafter"/>
</dbReference>
<dbReference type="InterPro" id="IPR050080">
    <property type="entry name" value="RNase_PH"/>
</dbReference>
<dbReference type="InterPro" id="IPR001247">
    <property type="entry name" value="ExoRNase_PH_dom1"/>
</dbReference>
<comment type="similarity">
    <text evidence="2">Belongs to the RNase PH family.</text>
</comment>
<comment type="subcellular location">
    <subcellularLocation>
        <location evidence="1">Nucleus</location>
    </subcellularLocation>
</comment>
<dbReference type="EMBL" id="CAJFCJ010000007">
    <property type="protein sequence ID" value="CAD5116823.1"/>
    <property type="molecule type" value="Genomic_DNA"/>
</dbReference>
<name>A0A7I8VQE4_9ANNE</name>
<sequence>MGICEFGVITKADGSARYITDKSDAICAVYGPIEVKLSKELIDRSSIEVQVYPKSGNTGPPERLVETIIRTTLDSVVLTKYYPRSAISVIVQLKHDFDLSCVLNSVCLALLDAAIPMKTMFSAISVSKSDLDNSCLNDSTMNFVLDRNYKVLTSYSNGIWKEDELKLALTFATKKAESIFEFYKSSIERKLLKEERS</sequence>
<dbReference type="GO" id="GO:0071028">
    <property type="term" value="P:nuclear mRNA surveillance"/>
    <property type="evidence" value="ECO:0007669"/>
    <property type="project" value="TreeGrafter"/>
</dbReference>
<organism evidence="7 8">
    <name type="scientific">Dimorphilus gyrociliatus</name>
    <dbReference type="NCBI Taxonomy" id="2664684"/>
    <lineage>
        <taxon>Eukaryota</taxon>
        <taxon>Metazoa</taxon>
        <taxon>Spiralia</taxon>
        <taxon>Lophotrochozoa</taxon>
        <taxon>Annelida</taxon>
        <taxon>Polychaeta</taxon>
        <taxon>Polychaeta incertae sedis</taxon>
        <taxon>Dinophilidae</taxon>
        <taxon>Dimorphilus</taxon>
    </lineage>
</organism>
<accession>A0A7I8VQE4</accession>
<dbReference type="SUPFAM" id="SSF54211">
    <property type="entry name" value="Ribosomal protein S5 domain 2-like"/>
    <property type="match status" value="1"/>
</dbReference>
<evidence type="ECO:0000259" key="6">
    <source>
        <dbReference type="Pfam" id="PF01138"/>
    </source>
</evidence>
<dbReference type="GO" id="GO:0034475">
    <property type="term" value="P:U4 snRNA 3'-end processing"/>
    <property type="evidence" value="ECO:0007669"/>
    <property type="project" value="TreeGrafter"/>
</dbReference>
<dbReference type="GO" id="GO:0071051">
    <property type="term" value="P:poly(A)-dependent snoRNA 3'-end processing"/>
    <property type="evidence" value="ECO:0007669"/>
    <property type="project" value="TreeGrafter"/>
</dbReference>
<feature type="domain" description="Exoribonuclease phosphorolytic" evidence="6">
    <location>
        <begin position="4"/>
        <end position="116"/>
    </location>
</feature>
<dbReference type="GO" id="GO:0000177">
    <property type="term" value="C:cytoplasmic exosome (RNase complex)"/>
    <property type="evidence" value="ECO:0007669"/>
    <property type="project" value="TreeGrafter"/>
</dbReference>
<protein>
    <recommendedName>
        <fullName evidence="6">Exoribonuclease phosphorolytic domain-containing protein</fullName>
    </recommendedName>
</protein>
<keyword evidence="4" id="KW-0271">Exosome</keyword>
<evidence type="ECO:0000256" key="1">
    <source>
        <dbReference type="ARBA" id="ARBA00004123"/>
    </source>
</evidence>
<dbReference type="Pfam" id="PF01138">
    <property type="entry name" value="RNase_PH"/>
    <property type="match status" value="1"/>
</dbReference>
<dbReference type="InterPro" id="IPR036345">
    <property type="entry name" value="ExoRNase_PH_dom2_sf"/>
</dbReference>
<dbReference type="GO" id="GO:0000176">
    <property type="term" value="C:nuclear exosome (RNase complex)"/>
    <property type="evidence" value="ECO:0007669"/>
    <property type="project" value="TreeGrafter"/>
</dbReference>
<evidence type="ECO:0000313" key="8">
    <source>
        <dbReference type="Proteomes" id="UP000549394"/>
    </source>
</evidence>
<evidence type="ECO:0000313" key="7">
    <source>
        <dbReference type="EMBL" id="CAD5116823.1"/>
    </source>
</evidence>
<keyword evidence="8" id="KW-1185">Reference proteome</keyword>
<gene>
    <name evidence="7" type="ORF">DGYR_LOCUS5413</name>
</gene>
<dbReference type="InterPro" id="IPR027408">
    <property type="entry name" value="PNPase/RNase_PH_dom_sf"/>
</dbReference>
<dbReference type="GO" id="GO:0005730">
    <property type="term" value="C:nucleolus"/>
    <property type="evidence" value="ECO:0007669"/>
    <property type="project" value="TreeGrafter"/>
</dbReference>
<dbReference type="Proteomes" id="UP000549394">
    <property type="component" value="Unassembled WGS sequence"/>
</dbReference>
<evidence type="ECO:0000256" key="3">
    <source>
        <dbReference type="ARBA" id="ARBA00022552"/>
    </source>
</evidence>
<dbReference type="CDD" id="cd11372">
    <property type="entry name" value="RNase_PH_RRP46"/>
    <property type="match status" value="1"/>
</dbReference>
<reference evidence="7 8" key="1">
    <citation type="submission" date="2020-08" db="EMBL/GenBank/DDBJ databases">
        <authorList>
            <person name="Hejnol A."/>
        </authorList>
    </citation>
    <scope>NUCLEOTIDE SEQUENCE [LARGE SCALE GENOMIC DNA]</scope>
</reference>
<dbReference type="InterPro" id="IPR020568">
    <property type="entry name" value="Ribosomal_Su5_D2-typ_SF"/>
</dbReference>
<proteinExistence type="inferred from homology"/>
<dbReference type="OrthoDB" id="27298at2759"/>
<dbReference type="PANTHER" id="PTHR11953:SF1">
    <property type="entry name" value="EXOSOME COMPLEX COMPONENT RRP46"/>
    <property type="match status" value="1"/>
</dbReference>
<evidence type="ECO:0000256" key="2">
    <source>
        <dbReference type="ARBA" id="ARBA00006678"/>
    </source>
</evidence>